<accession>A0A645BAA9</accession>
<dbReference type="InterPro" id="IPR025943">
    <property type="entry name" value="Sigma_54_int_dom_ATP-bd_2"/>
</dbReference>
<dbReference type="Gene3D" id="1.10.8.60">
    <property type="match status" value="1"/>
</dbReference>
<dbReference type="InterPro" id="IPR027417">
    <property type="entry name" value="P-loop_NTPase"/>
</dbReference>
<organism evidence="8">
    <name type="scientific">bioreactor metagenome</name>
    <dbReference type="NCBI Taxonomy" id="1076179"/>
    <lineage>
        <taxon>unclassified sequences</taxon>
        <taxon>metagenomes</taxon>
        <taxon>ecological metagenomes</taxon>
    </lineage>
</organism>
<feature type="domain" description="Sigma-54 factor interaction" evidence="6">
    <location>
        <begin position="137"/>
        <end position="366"/>
    </location>
</feature>
<dbReference type="SMART" id="SM00382">
    <property type="entry name" value="AAA"/>
    <property type="match status" value="1"/>
</dbReference>
<name>A0A645BAA9_9ZZZZ</name>
<dbReference type="PROSITE" id="PS50045">
    <property type="entry name" value="SIGMA54_INTERACT_4"/>
    <property type="match status" value="1"/>
</dbReference>
<dbReference type="SMART" id="SM00448">
    <property type="entry name" value="REC"/>
    <property type="match status" value="1"/>
</dbReference>
<keyword evidence="3" id="KW-0805">Transcription regulation</keyword>
<dbReference type="PANTHER" id="PTHR32071">
    <property type="entry name" value="TRANSCRIPTIONAL REGULATORY PROTEIN"/>
    <property type="match status" value="1"/>
</dbReference>
<sequence>MNGRILIVEDDISFGTMLQKWFEKNGFSAKWCVGMLSAQESLSDSTYDVILSDLRLPDGDGIMLLSWMNERQLSVPVIIMTGYGEIQTAVSAIKSGAFDFLEKPINPSILAQKIEAAFADRQEKKENKKDGKRRSMVEGCSPLSTRMYSFINTVAPTSMAVMIVGESGTGKEHAARMIHERSPRAKGPFVAVDCGSLSIELAPSELFGHKKGSFTSAIEDKTGFFAEANGGTLFLDEVGNLPYGVQMQLLRALQEKKIRPVGAATDLDVDVRIVTATNEDLEKAIAIGNFREDLFHRLNEFMIEVPPLRSCKDDIPLYAEHFVAEANAELDKKIKFISGKVLSRLENYSWPGNLRELRNIIRRSVLFSTGDTITLESLPFLSEKHVEPNKEVDVSLNVSPEEEKEKILRALEKTKGNKSRAAVLLRIDRKTLYNKIRKYGIGKLPYLPDTRQ</sequence>
<evidence type="ECO:0000256" key="5">
    <source>
        <dbReference type="ARBA" id="ARBA00023163"/>
    </source>
</evidence>
<keyword evidence="1" id="KW-0547">Nucleotide-binding</keyword>
<evidence type="ECO:0000256" key="2">
    <source>
        <dbReference type="ARBA" id="ARBA00022840"/>
    </source>
</evidence>
<dbReference type="GO" id="GO:0005524">
    <property type="term" value="F:ATP binding"/>
    <property type="evidence" value="ECO:0007669"/>
    <property type="project" value="UniProtKB-KW"/>
</dbReference>
<dbReference type="AlphaFoldDB" id="A0A645BAA9"/>
<gene>
    <name evidence="8" type="primary">zraR_24</name>
    <name evidence="8" type="ORF">SDC9_109266</name>
</gene>
<dbReference type="GO" id="GO:0000160">
    <property type="term" value="P:phosphorelay signal transduction system"/>
    <property type="evidence" value="ECO:0007669"/>
    <property type="project" value="InterPro"/>
</dbReference>
<dbReference type="InterPro" id="IPR011006">
    <property type="entry name" value="CheY-like_superfamily"/>
</dbReference>
<feature type="domain" description="Response regulatory" evidence="7">
    <location>
        <begin position="4"/>
        <end position="118"/>
    </location>
</feature>
<dbReference type="InterPro" id="IPR001789">
    <property type="entry name" value="Sig_transdc_resp-reg_receiver"/>
</dbReference>
<dbReference type="Gene3D" id="3.40.50.300">
    <property type="entry name" value="P-loop containing nucleotide triphosphate hydrolases"/>
    <property type="match status" value="1"/>
</dbReference>
<keyword evidence="4" id="KW-0238">DNA-binding</keyword>
<dbReference type="Pfam" id="PF00158">
    <property type="entry name" value="Sigma54_activat"/>
    <property type="match status" value="1"/>
</dbReference>
<dbReference type="Gene3D" id="3.40.50.2300">
    <property type="match status" value="1"/>
</dbReference>
<evidence type="ECO:0000256" key="4">
    <source>
        <dbReference type="ARBA" id="ARBA00023125"/>
    </source>
</evidence>
<dbReference type="FunFam" id="3.40.50.300:FF:000006">
    <property type="entry name" value="DNA-binding transcriptional regulator NtrC"/>
    <property type="match status" value="1"/>
</dbReference>
<dbReference type="GO" id="GO:0043565">
    <property type="term" value="F:sequence-specific DNA binding"/>
    <property type="evidence" value="ECO:0007669"/>
    <property type="project" value="InterPro"/>
</dbReference>
<dbReference type="Gene3D" id="1.10.10.60">
    <property type="entry name" value="Homeodomain-like"/>
    <property type="match status" value="1"/>
</dbReference>
<protein>
    <submittedName>
        <fullName evidence="8">Transcriptional regulatory protein ZraR</fullName>
    </submittedName>
</protein>
<keyword evidence="5" id="KW-0804">Transcription</keyword>
<dbReference type="GO" id="GO:0006355">
    <property type="term" value="P:regulation of DNA-templated transcription"/>
    <property type="evidence" value="ECO:0007669"/>
    <property type="project" value="InterPro"/>
</dbReference>
<reference evidence="8" key="1">
    <citation type="submission" date="2019-08" db="EMBL/GenBank/DDBJ databases">
        <authorList>
            <person name="Kucharzyk K."/>
            <person name="Murdoch R.W."/>
            <person name="Higgins S."/>
            <person name="Loffler F."/>
        </authorList>
    </citation>
    <scope>NUCLEOTIDE SEQUENCE</scope>
</reference>
<dbReference type="InterPro" id="IPR009057">
    <property type="entry name" value="Homeodomain-like_sf"/>
</dbReference>
<dbReference type="PROSITE" id="PS00676">
    <property type="entry name" value="SIGMA54_INTERACT_2"/>
    <property type="match status" value="1"/>
</dbReference>
<dbReference type="CDD" id="cd00009">
    <property type="entry name" value="AAA"/>
    <property type="match status" value="1"/>
</dbReference>
<dbReference type="InterPro" id="IPR058031">
    <property type="entry name" value="AAA_lid_NorR"/>
</dbReference>
<dbReference type="PROSITE" id="PS00688">
    <property type="entry name" value="SIGMA54_INTERACT_3"/>
    <property type="match status" value="1"/>
</dbReference>
<evidence type="ECO:0000256" key="3">
    <source>
        <dbReference type="ARBA" id="ARBA00023015"/>
    </source>
</evidence>
<comment type="caution">
    <text evidence="8">The sequence shown here is derived from an EMBL/GenBank/DDBJ whole genome shotgun (WGS) entry which is preliminary data.</text>
</comment>
<evidence type="ECO:0000256" key="1">
    <source>
        <dbReference type="ARBA" id="ARBA00022741"/>
    </source>
</evidence>
<evidence type="ECO:0000259" key="6">
    <source>
        <dbReference type="PROSITE" id="PS50045"/>
    </source>
</evidence>
<dbReference type="Pfam" id="PF25601">
    <property type="entry name" value="AAA_lid_14"/>
    <property type="match status" value="1"/>
</dbReference>
<dbReference type="SUPFAM" id="SSF52540">
    <property type="entry name" value="P-loop containing nucleoside triphosphate hydrolases"/>
    <property type="match status" value="1"/>
</dbReference>
<dbReference type="SUPFAM" id="SSF46689">
    <property type="entry name" value="Homeodomain-like"/>
    <property type="match status" value="1"/>
</dbReference>
<evidence type="ECO:0000259" key="7">
    <source>
        <dbReference type="PROSITE" id="PS50110"/>
    </source>
</evidence>
<dbReference type="Pfam" id="PF00072">
    <property type="entry name" value="Response_reg"/>
    <property type="match status" value="1"/>
</dbReference>
<dbReference type="SUPFAM" id="SSF52172">
    <property type="entry name" value="CheY-like"/>
    <property type="match status" value="1"/>
</dbReference>
<dbReference type="Pfam" id="PF02954">
    <property type="entry name" value="HTH_8"/>
    <property type="match status" value="1"/>
</dbReference>
<dbReference type="InterPro" id="IPR025944">
    <property type="entry name" value="Sigma_54_int_dom_CS"/>
</dbReference>
<proteinExistence type="predicted"/>
<dbReference type="InterPro" id="IPR003593">
    <property type="entry name" value="AAA+_ATPase"/>
</dbReference>
<dbReference type="PRINTS" id="PR01590">
    <property type="entry name" value="HTHFIS"/>
</dbReference>
<dbReference type="PANTHER" id="PTHR32071:SF81">
    <property type="entry name" value="PROPIONATE CATABOLISM OPERON REGULATORY PROTEIN"/>
    <property type="match status" value="1"/>
</dbReference>
<dbReference type="PROSITE" id="PS50110">
    <property type="entry name" value="RESPONSE_REGULATORY"/>
    <property type="match status" value="1"/>
</dbReference>
<evidence type="ECO:0000313" key="8">
    <source>
        <dbReference type="EMBL" id="MPM62395.1"/>
    </source>
</evidence>
<dbReference type="InterPro" id="IPR002197">
    <property type="entry name" value="HTH_Fis"/>
</dbReference>
<keyword evidence="2" id="KW-0067">ATP-binding</keyword>
<dbReference type="EMBL" id="VSSQ01018842">
    <property type="protein sequence ID" value="MPM62395.1"/>
    <property type="molecule type" value="Genomic_DNA"/>
</dbReference>
<dbReference type="InterPro" id="IPR002078">
    <property type="entry name" value="Sigma_54_int"/>
</dbReference>